<dbReference type="Proteomes" id="UP000653454">
    <property type="component" value="Unassembled WGS sequence"/>
</dbReference>
<dbReference type="GO" id="GO:0015074">
    <property type="term" value="P:DNA integration"/>
    <property type="evidence" value="ECO:0007669"/>
    <property type="project" value="InterPro"/>
</dbReference>
<dbReference type="GO" id="GO:0003676">
    <property type="term" value="F:nucleic acid binding"/>
    <property type="evidence" value="ECO:0007669"/>
    <property type="project" value="InterPro"/>
</dbReference>
<evidence type="ECO:0000259" key="1">
    <source>
        <dbReference type="PROSITE" id="PS50994"/>
    </source>
</evidence>
<reference evidence="2" key="1">
    <citation type="submission" date="2020-11" db="EMBL/GenBank/DDBJ databases">
        <authorList>
            <person name="Whiteford S."/>
        </authorList>
    </citation>
    <scope>NUCLEOTIDE SEQUENCE</scope>
</reference>
<dbReference type="SUPFAM" id="SSF53098">
    <property type="entry name" value="Ribonuclease H-like"/>
    <property type="match status" value="1"/>
</dbReference>
<dbReference type="InterPro" id="IPR008042">
    <property type="entry name" value="Retrotrans_Pao"/>
</dbReference>
<name>A0A8S4DYQ0_PLUXY</name>
<dbReference type="InterPro" id="IPR012337">
    <property type="entry name" value="RNaseH-like_sf"/>
</dbReference>
<organism evidence="2 3">
    <name type="scientific">Plutella xylostella</name>
    <name type="common">Diamondback moth</name>
    <name type="synonym">Plutella maculipennis</name>
    <dbReference type="NCBI Taxonomy" id="51655"/>
    <lineage>
        <taxon>Eukaryota</taxon>
        <taxon>Metazoa</taxon>
        <taxon>Ecdysozoa</taxon>
        <taxon>Arthropoda</taxon>
        <taxon>Hexapoda</taxon>
        <taxon>Insecta</taxon>
        <taxon>Pterygota</taxon>
        <taxon>Neoptera</taxon>
        <taxon>Endopterygota</taxon>
        <taxon>Lepidoptera</taxon>
        <taxon>Glossata</taxon>
        <taxon>Ditrysia</taxon>
        <taxon>Yponomeutoidea</taxon>
        <taxon>Plutellidae</taxon>
        <taxon>Plutella</taxon>
    </lineage>
</organism>
<dbReference type="InterPro" id="IPR036397">
    <property type="entry name" value="RNaseH_sf"/>
</dbReference>
<dbReference type="AlphaFoldDB" id="A0A8S4DYQ0"/>
<protein>
    <submittedName>
        <fullName evidence="2">(diamondback moth) hypothetical protein</fullName>
    </submittedName>
</protein>
<dbReference type="InterPro" id="IPR001584">
    <property type="entry name" value="Integrase_cat-core"/>
</dbReference>
<dbReference type="Gene3D" id="3.30.420.10">
    <property type="entry name" value="Ribonuclease H-like superfamily/Ribonuclease H"/>
    <property type="match status" value="1"/>
</dbReference>
<comment type="caution">
    <text evidence="2">The sequence shown here is derived from an EMBL/GenBank/DDBJ whole genome shotgun (WGS) entry which is preliminary data.</text>
</comment>
<dbReference type="PANTHER" id="PTHR47331">
    <property type="entry name" value="PHD-TYPE DOMAIN-CONTAINING PROTEIN"/>
    <property type="match status" value="1"/>
</dbReference>
<proteinExistence type="predicted"/>
<evidence type="ECO:0000313" key="3">
    <source>
        <dbReference type="Proteomes" id="UP000653454"/>
    </source>
</evidence>
<keyword evidence="3" id="KW-1185">Reference proteome</keyword>
<gene>
    <name evidence="2" type="ORF">PLXY2_LOCUS3917</name>
</gene>
<feature type="domain" description="Integrase catalytic" evidence="1">
    <location>
        <begin position="168"/>
        <end position="347"/>
    </location>
</feature>
<sequence>MIIQKIWIYKCGWDDIVPADIQKSFLDFVKSLSHLNKTSIPRWVSSDAAVDIQLHTFSDSSERAYGACVYVRTVDREGQVCVRLLTSKNKISPLKAATIPRLELCGALLGTRLASKVQSSLTIPINNCFYWCDSTIVLAWLSTSPSVLKQFVRNRVGEIQDVTCNQQWSYVPSKQNPADLVSRGVGADQLNVSSLWWSVKAVHLELVTDLSKEAFLAALARFTARRGKPRCIHADNSTTFVGGFNELNSFLSNNSDAIQSSMNEQGIDFKFIPPYSPHFGGLWESAVKSVKHHLRRTLGLAHLTYEEMTTCLIQIEAILNSRPLVPISSDPSDLSCLTPAHFLIGRPLLSVPHNVIDDNANISRLQRFQRVEALKQHFWRRFSNEYVCSLQQRSKWRSSRGQLQEGDLVLLKDASQPPLLWLMGRVTAIEPSSDGLARIVQVNTRKGLLRRAYQNLCLLPKN</sequence>
<dbReference type="Pfam" id="PF18701">
    <property type="entry name" value="DUF5641"/>
    <property type="match status" value="1"/>
</dbReference>
<dbReference type="EMBL" id="CAJHNJ030000010">
    <property type="protein sequence ID" value="CAG9107959.1"/>
    <property type="molecule type" value="Genomic_DNA"/>
</dbReference>
<dbReference type="InterPro" id="IPR040676">
    <property type="entry name" value="DUF5641"/>
</dbReference>
<dbReference type="PROSITE" id="PS50994">
    <property type="entry name" value="INTEGRASE"/>
    <property type="match status" value="1"/>
</dbReference>
<accession>A0A8S4DYQ0</accession>
<evidence type="ECO:0000313" key="2">
    <source>
        <dbReference type="EMBL" id="CAG9107959.1"/>
    </source>
</evidence>
<dbReference type="Pfam" id="PF05380">
    <property type="entry name" value="Peptidase_A17"/>
    <property type="match status" value="1"/>
</dbReference>